<gene>
    <name evidence="2" type="ORF">G3A44_13975</name>
</gene>
<keyword evidence="1" id="KW-0472">Membrane</keyword>
<dbReference type="EMBL" id="JAAGOH010000016">
    <property type="protein sequence ID" value="NDY92292.1"/>
    <property type="molecule type" value="Genomic_DNA"/>
</dbReference>
<feature type="transmembrane region" description="Helical" evidence="1">
    <location>
        <begin position="6"/>
        <end position="24"/>
    </location>
</feature>
<keyword evidence="1" id="KW-1133">Transmembrane helix</keyword>
<sequence>MLIFRLLIGLLLVAGILCFAAYIATGQPRWRRLGMVIIKWTVLAGLGFAAVLILERLALLL</sequence>
<keyword evidence="3" id="KW-1185">Reference proteome</keyword>
<dbReference type="Proteomes" id="UP000484255">
    <property type="component" value="Unassembled WGS sequence"/>
</dbReference>
<name>A0A7C9PIW9_9BURK</name>
<protein>
    <submittedName>
        <fullName evidence="2">Uncharacterized protein</fullName>
    </submittedName>
</protein>
<evidence type="ECO:0000313" key="2">
    <source>
        <dbReference type="EMBL" id="NDY92292.1"/>
    </source>
</evidence>
<organism evidence="2 3">
    <name type="scientific">Ideonella livida</name>
    <dbReference type="NCBI Taxonomy" id="2707176"/>
    <lineage>
        <taxon>Bacteria</taxon>
        <taxon>Pseudomonadati</taxon>
        <taxon>Pseudomonadota</taxon>
        <taxon>Betaproteobacteria</taxon>
        <taxon>Burkholderiales</taxon>
        <taxon>Sphaerotilaceae</taxon>
        <taxon>Ideonella</taxon>
    </lineage>
</organism>
<reference evidence="2 3" key="1">
    <citation type="submission" date="2020-02" db="EMBL/GenBank/DDBJ databases">
        <title>Ideonella bacterium strain TBM-1.</title>
        <authorList>
            <person name="Chen W.-M."/>
        </authorList>
    </citation>
    <scope>NUCLEOTIDE SEQUENCE [LARGE SCALE GENOMIC DNA]</scope>
    <source>
        <strain evidence="2 3">TBM-1</strain>
    </source>
</reference>
<evidence type="ECO:0000313" key="3">
    <source>
        <dbReference type="Proteomes" id="UP000484255"/>
    </source>
</evidence>
<dbReference type="RefSeq" id="WP_163458142.1">
    <property type="nucleotide sequence ID" value="NZ_JAAGOH010000016.1"/>
</dbReference>
<proteinExistence type="predicted"/>
<feature type="transmembrane region" description="Helical" evidence="1">
    <location>
        <begin position="36"/>
        <end position="54"/>
    </location>
</feature>
<comment type="caution">
    <text evidence="2">The sequence shown here is derived from an EMBL/GenBank/DDBJ whole genome shotgun (WGS) entry which is preliminary data.</text>
</comment>
<accession>A0A7C9PIW9</accession>
<keyword evidence="1" id="KW-0812">Transmembrane</keyword>
<evidence type="ECO:0000256" key="1">
    <source>
        <dbReference type="SAM" id="Phobius"/>
    </source>
</evidence>
<dbReference type="AlphaFoldDB" id="A0A7C9PIW9"/>